<evidence type="ECO:0000256" key="7">
    <source>
        <dbReference type="ARBA" id="ARBA00023125"/>
    </source>
</evidence>
<keyword evidence="5" id="KW-0862">Zinc</keyword>
<comment type="subcellular location">
    <subcellularLocation>
        <location evidence="1">Nucleus</location>
    </subcellularLocation>
</comment>
<dbReference type="PANTHER" id="PTHR16515:SF49">
    <property type="entry name" value="GASTRULA ZINC FINGER PROTEIN XLCGF49.1-LIKE-RELATED"/>
    <property type="match status" value="1"/>
</dbReference>
<organism evidence="13 14">
    <name type="scientific">Drosophila guanche</name>
    <name type="common">Fruit fly</name>
    <dbReference type="NCBI Taxonomy" id="7266"/>
    <lineage>
        <taxon>Eukaryota</taxon>
        <taxon>Metazoa</taxon>
        <taxon>Ecdysozoa</taxon>
        <taxon>Arthropoda</taxon>
        <taxon>Hexapoda</taxon>
        <taxon>Insecta</taxon>
        <taxon>Pterygota</taxon>
        <taxon>Neoptera</taxon>
        <taxon>Endopterygota</taxon>
        <taxon>Diptera</taxon>
        <taxon>Brachycera</taxon>
        <taxon>Muscomorpha</taxon>
        <taxon>Ephydroidea</taxon>
        <taxon>Drosophilidae</taxon>
        <taxon>Drosophila</taxon>
        <taxon>Sophophora</taxon>
    </lineage>
</organism>
<dbReference type="OMA" id="HNAGNAF"/>
<dbReference type="InterPro" id="IPR013087">
    <property type="entry name" value="Znf_C2H2_type"/>
</dbReference>
<feature type="region of interest" description="Disordered" evidence="11">
    <location>
        <begin position="824"/>
        <end position="876"/>
    </location>
</feature>
<feature type="compositionally biased region" description="Low complexity" evidence="11">
    <location>
        <begin position="826"/>
        <end position="839"/>
    </location>
</feature>
<evidence type="ECO:0000256" key="8">
    <source>
        <dbReference type="ARBA" id="ARBA00023163"/>
    </source>
</evidence>
<dbReference type="FunFam" id="3.30.160.60:FF:001924">
    <property type="entry name" value="Charlatan, isoform F"/>
    <property type="match status" value="1"/>
</dbReference>
<evidence type="ECO:0000256" key="4">
    <source>
        <dbReference type="ARBA" id="ARBA00022771"/>
    </source>
</evidence>
<feature type="domain" description="C2H2-type" evidence="12">
    <location>
        <begin position="325"/>
        <end position="352"/>
    </location>
</feature>
<feature type="compositionally biased region" description="Low complexity" evidence="11">
    <location>
        <begin position="391"/>
        <end position="406"/>
    </location>
</feature>
<keyword evidence="8" id="KW-0804">Transcription</keyword>
<evidence type="ECO:0000256" key="10">
    <source>
        <dbReference type="PROSITE-ProRule" id="PRU00042"/>
    </source>
</evidence>
<feature type="compositionally biased region" description="Low complexity" evidence="11">
    <location>
        <begin position="283"/>
        <end position="315"/>
    </location>
</feature>
<protein>
    <submittedName>
        <fullName evidence="13">Blast:Protein charlatan</fullName>
    </submittedName>
</protein>
<dbReference type="GO" id="GO:0008270">
    <property type="term" value="F:zinc ion binding"/>
    <property type="evidence" value="ECO:0007669"/>
    <property type="project" value="UniProtKB-KW"/>
</dbReference>
<dbReference type="InterPro" id="IPR036236">
    <property type="entry name" value="Znf_C2H2_sf"/>
</dbReference>
<keyword evidence="9" id="KW-0539">Nucleus</keyword>
<dbReference type="STRING" id="7266.A0A3B0J2F5"/>
<feature type="region of interest" description="Disordered" evidence="11">
    <location>
        <begin position="590"/>
        <end position="631"/>
    </location>
</feature>
<feature type="region of interest" description="Disordered" evidence="11">
    <location>
        <begin position="482"/>
        <end position="509"/>
    </location>
</feature>
<feature type="compositionally biased region" description="Basic and acidic residues" evidence="11">
    <location>
        <begin position="1224"/>
        <end position="1234"/>
    </location>
</feature>
<keyword evidence="3" id="KW-0677">Repeat</keyword>
<keyword evidence="14" id="KW-1185">Reference proteome</keyword>
<feature type="compositionally biased region" description="Basic residues" evidence="11">
    <location>
        <begin position="1235"/>
        <end position="1245"/>
    </location>
</feature>
<accession>A0A3B0J2F5</accession>
<dbReference type="GO" id="GO:0005634">
    <property type="term" value="C:nucleus"/>
    <property type="evidence" value="ECO:0007669"/>
    <property type="project" value="UniProtKB-SubCell"/>
</dbReference>
<feature type="region of interest" description="Disordered" evidence="11">
    <location>
        <begin position="229"/>
        <end position="260"/>
    </location>
</feature>
<evidence type="ECO:0000256" key="11">
    <source>
        <dbReference type="SAM" id="MobiDB-lite"/>
    </source>
</evidence>
<feature type="compositionally biased region" description="Low complexity" evidence="11">
    <location>
        <begin position="229"/>
        <end position="243"/>
    </location>
</feature>
<evidence type="ECO:0000313" key="14">
    <source>
        <dbReference type="Proteomes" id="UP000268350"/>
    </source>
</evidence>
<dbReference type="GO" id="GO:0003677">
    <property type="term" value="F:DNA binding"/>
    <property type="evidence" value="ECO:0007669"/>
    <property type="project" value="UniProtKB-KW"/>
</dbReference>
<dbReference type="SUPFAM" id="SSF57667">
    <property type="entry name" value="beta-beta-alpha zinc fingers"/>
    <property type="match status" value="2"/>
</dbReference>
<dbReference type="SMART" id="SM00355">
    <property type="entry name" value="ZnF_C2H2"/>
    <property type="match status" value="6"/>
</dbReference>
<evidence type="ECO:0000256" key="6">
    <source>
        <dbReference type="ARBA" id="ARBA00023015"/>
    </source>
</evidence>
<feature type="region of interest" description="Disordered" evidence="11">
    <location>
        <begin position="1"/>
        <end position="21"/>
    </location>
</feature>
<dbReference type="PANTHER" id="PTHR16515">
    <property type="entry name" value="PR DOMAIN ZINC FINGER PROTEIN"/>
    <property type="match status" value="1"/>
</dbReference>
<evidence type="ECO:0000256" key="5">
    <source>
        <dbReference type="ARBA" id="ARBA00022833"/>
    </source>
</evidence>
<dbReference type="Gene3D" id="3.30.160.60">
    <property type="entry name" value="Classic Zinc Finger"/>
    <property type="match status" value="2"/>
</dbReference>
<feature type="region of interest" description="Disordered" evidence="11">
    <location>
        <begin position="1163"/>
        <end position="1191"/>
    </location>
</feature>
<dbReference type="EMBL" id="OUUW01000001">
    <property type="protein sequence ID" value="SPP75594.1"/>
    <property type="molecule type" value="Genomic_DNA"/>
</dbReference>
<keyword evidence="6" id="KW-0805">Transcription regulation</keyword>
<proteinExistence type="predicted"/>
<dbReference type="Proteomes" id="UP000268350">
    <property type="component" value="Unassembled WGS sequence"/>
</dbReference>
<feature type="domain" description="C2H2-type" evidence="12">
    <location>
        <begin position="353"/>
        <end position="381"/>
    </location>
</feature>
<sequence>MATLIPANGGHPGASAQSSNVEATYEDMFKEITRKLYGEETGNGLHTLGTPVAQVATSGPTAVPEGEQRSFTNLQQLDRSAAPSIEYESSGAANGATTSNNVATSQANVIQQQQQQQQQQTESGNSVVVTATSGVGGATVVPAPSVAVGGFKSEDHLSTAFGLAALMQNGFAAGQAGLLKAGGDQQQRWAQDGGAGVIAAAAADQQPQLVQWTTGGKLQSYAHVSQQQQQQLQQQQQQQQPQQQHHHQSTPKSKKHRQEHAAELIYASPSTSANAVVQNLTQSTPTSAPSNSSGGSSSSGGSRKKSSAQAQAAAAANGVHIQKRYACTHCPYSTDRRDLYTRHENIHKDEKPFQCYACLKQFNRADHVKKHFLRMHRELQYDINKTRRHVSAGSSSGSGSSGNSHHSGGRGNVTINATGVNIDNAFLEAQRHPTSTSMSIVETIEAVASAGEMPLAQLKQEKMDDGSVLPLHVGVVMNNAQQPVASSSSGSSSGGGGNGGGNSSGSGLLKPKREKRFTCCYCPWSGADKWGLKRHLNTHTKPFVCLLCDYKAARSERLATHVLKVHNKRACSKCSYLADTQEEYQVHMSDVHPHDNRPSRSGNSTNNNGNSNNNGSGGGNNNNAGGNNVSHSQNLNVLRTIGNTLVANNQLNTYAGNAFGSSSGNVGNGNGGNAVTIYTTSNEGGGSGSGNITGGGGGGPLQEIIVNPTSMVGWRLSANGSLIPPHDLLTGGLPNASTQKRGSERLFQYLEAEGSDPEDYARLLKMDAISRNTASVAQDFHKAGGVHELKIPANHQLLFNNKLPSQWTTREAAALLYSLSNMGTHSGSNSNSNSSSSSSQRQKFGIRARQHSTGEDDENTPSSASSSSFSGDEYNMLSTSPVKVSRHVKLEKHEVADGKEEKVPVQVQAKAMMATAFLEAASYEQTAIELLSSKRKIKIENDEDQENQEQSQPQLQQRLQLIKSSPAYKLNSNNNNSNTNHKDKSSHRNAVHHNHRQDDKENNTKSAAIAAAAAAVTAAAAAAAAGGGGGGAGAIAPSTTNQTPFLTQMEYQNLNRIGTQFHNYVKDIINKYYAAETPLMLAATAAALPTATTTGQQRQLDLENMSPSKRRRLLSETEEYIEYLRNKEDITLTITPRAPTVKSSPPQPPAASLLKRQLDLAVPRKSPKKAAPAHSHSQTHSQAAMSNGHSVNAARKSISQLATLLPLLADAASKQEYLAAPLDFSKKSDGENGRSSRKQAQPKKIRLTPEAVVGLLRDKYLNRMVRQKLGCLKCNQVRRNSTISFNYHTIGSLALHRYWRHGQTRASRQRVQAECCSGVAGTVQLQPNK</sequence>
<evidence type="ECO:0000256" key="2">
    <source>
        <dbReference type="ARBA" id="ARBA00022723"/>
    </source>
</evidence>
<evidence type="ECO:0000256" key="1">
    <source>
        <dbReference type="ARBA" id="ARBA00004123"/>
    </source>
</evidence>
<keyword evidence="7" id="KW-0238">DNA-binding</keyword>
<feature type="compositionally biased region" description="Low complexity" evidence="11">
    <location>
        <begin position="601"/>
        <end position="614"/>
    </location>
</feature>
<dbReference type="InterPro" id="IPR050331">
    <property type="entry name" value="Zinc_finger"/>
</dbReference>
<evidence type="ECO:0000256" key="9">
    <source>
        <dbReference type="ARBA" id="ARBA00023242"/>
    </source>
</evidence>
<dbReference type="GO" id="GO:0010468">
    <property type="term" value="P:regulation of gene expression"/>
    <property type="evidence" value="ECO:0007669"/>
    <property type="project" value="TreeGrafter"/>
</dbReference>
<feature type="compositionally biased region" description="Polar residues" evidence="11">
    <location>
        <begin position="1175"/>
        <end position="1190"/>
    </location>
</feature>
<name>A0A3B0J2F5_DROGU</name>
<feature type="region of interest" description="Disordered" evidence="11">
    <location>
        <begin position="966"/>
        <end position="1003"/>
    </location>
</feature>
<dbReference type="OrthoDB" id="654211at2759"/>
<evidence type="ECO:0000259" key="12">
    <source>
        <dbReference type="PROSITE" id="PS50157"/>
    </source>
</evidence>
<evidence type="ECO:0000256" key="3">
    <source>
        <dbReference type="ARBA" id="ARBA00022737"/>
    </source>
</evidence>
<feature type="region of interest" description="Disordered" evidence="11">
    <location>
        <begin position="282"/>
        <end position="315"/>
    </location>
</feature>
<feature type="region of interest" description="Disordered" evidence="11">
    <location>
        <begin position="387"/>
        <end position="415"/>
    </location>
</feature>
<keyword evidence="2" id="KW-0479">Metal-binding</keyword>
<feature type="compositionally biased region" description="Basic residues" evidence="11">
    <location>
        <begin position="984"/>
        <end position="995"/>
    </location>
</feature>
<dbReference type="PROSITE" id="PS50157">
    <property type="entry name" value="ZINC_FINGER_C2H2_2"/>
    <property type="match status" value="2"/>
</dbReference>
<dbReference type="PROSITE" id="PS00028">
    <property type="entry name" value="ZINC_FINGER_C2H2_1"/>
    <property type="match status" value="1"/>
</dbReference>
<feature type="region of interest" description="Disordered" evidence="11">
    <location>
        <begin position="1224"/>
        <end position="1245"/>
    </location>
</feature>
<feature type="compositionally biased region" description="Gly residues" evidence="11">
    <location>
        <begin position="492"/>
        <end position="504"/>
    </location>
</feature>
<feature type="compositionally biased region" description="Basic residues" evidence="11">
    <location>
        <begin position="244"/>
        <end position="258"/>
    </location>
</feature>
<evidence type="ECO:0000313" key="13">
    <source>
        <dbReference type="EMBL" id="SPP75594.1"/>
    </source>
</evidence>
<keyword evidence="4 10" id="KW-0863">Zinc-finger</keyword>
<reference evidence="14" key="1">
    <citation type="submission" date="2018-01" db="EMBL/GenBank/DDBJ databases">
        <authorList>
            <person name="Alioto T."/>
            <person name="Alioto T."/>
        </authorList>
    </citation>
    <scope>NUCLEOTIDE SEQUENCE [LARGE SCALE GENOMIC DNA]</scope>
</reference>
<gene>
    <name evidence="13" type="ORF">DGUA_6G003429</name>
</gene>